<dbReference type="PANTHER" id="PTHR30532">
    <property type="entry name" value="IRON III DICITRATE-BINDING PERIPLASMIC PROTEIN"/>
    <property type="match status" value="1"/>
</dbReference>
<dbReference type="KEGG" id="mmyr:MXMO3_02319"/>
<feature type="signal peptide" evidence="7">
    <location>
        <begin position="1"/>
        <end position="27"/>
    </location>
</feature>
<dbReference type="EMBL" id="CP021330">
    <property type="protein sequence ID" value="AVX04832.1"/>
    <property type="molecule type" value="Genomic_DNA"/>
</dbReference>
<dbReference type="RefSeq" id="WP_245985734.1">
    <property type="nucleotide sequence ID" value="NZ_CP021330.1"/>
</dbReference>
<evidence type="ECO:0000256" key="2">
    <source>
        <dbReference type="ARBA" id="ARBA00008814"/>
    </source>
</evidence>
<keyword evidence="4" id="KW-0410">Iron transport</keyword>
<evidence type="ECO:0000313" key="10">
    <source>
        <dbReference type="Proteomes" id="UP000258927"/>
    </source>
</evidence>
<evidence type="ECO:0000256" key="7">
    <source>
        <dbReference type="SAM" id="SignalP"/>
    </source>
</evidence>
<dbReference type="GO" id="GO:1901678">
    <property type="term" value="P:iron coordination entity transport"/>
    <property type="evidence" value="ECO:0007669"/>
    <property type="project" value="UniProtKB-ARBA"/>
</dbReference>
<organism evidence="9 10">
    <name type="scientific">Maritalea myrionectae</name>
    <dbReference type="NCBI Taxonomy" id="454601"/>
    <lineage>
        <taxon>Bacteria</taxon>
        <taxon>Pseudomonadati</taxon>
        <taxon>Pseudomonadota</taxon>
        <taxon>Alphaproteobacteria</taxon>
        <taxon>Hyphomicrobiales</taxon>
        <taxon>Devosiaceae</taxon>
        <taxon>Maritalea</taxon>
    </lineage>
</organism>
<keyword evidence="5 7" id="KW-0732">Signal</keyword>
<name>A0A2R4MFN5_9HYPH</name>
<accession>A0A2R4MFN5</accession>
<evidence type="ECO:0000259" key="8">
    <source>
        <dbReference type="PROSITE" id="PS50983"/>
    </source>
</evidence>
<gene>
    <name evidence="9" type="ORF">MXMO3_02319</name>
</gene>
<dbReference type="GO" id="GO:0030288">
    <property type="term" value="C:outer membrane-bounded periplasmic space"/>
    <property type="evidence" value="ECO:0007669"/>
    <property type="project" value="TreeGrafter"/>
</dbReference>
<dbReference type="SUPFAM" id="SSF53807">
    <property type="entry name" value="Helical backbone' metal receptor"/>
    <property type="match status" value="1"/>
</dbReference>
<dbReference type="STRING" id="1122213.GCA_000423365_02638"/>
<proteinExistence type="inferred from homology"/>
<evidence type="ECO:0000256" key="4">
    <source>
        <dbReference type="ARBA" id="ARBA00022496"/>
    </source>
</evidence>
<evidence type="ECO:0000313" key="9">
    <source>
        <dbReference type="EMBL" id="AVX04832.1"/>
    </source>
</evidence>
<dbReference type="PROSITE" id="PS50983">
    <property type="entry name" value="FE_B12_PBP"/>
    <property type="match status" value="1"/>
</dbReference>
<keyword evidence="6" id="KW-0175">Coiled coil</keyword>
<feature type="coiled-coil region" evidence="6">
    <location>
        <begin position="166"/>
        <end position="193"/>
    </location>
</feature>
<sequence length="333" mass="36153">MMFSKMIATACRRVALTASLVAGVALAAPAVQAQGVRLMVDGTGPEVAVPSNPQRIVALHDTSLTVALLELGIVPVGSHGRTRGDADPYIRSGALVTGYDFANSDIEFVGNLPADIEQIAATKPDLILTTSWQTANVEHLRDIAPTYVFDIGTTDDFDIYAKIAEVTGATDRLEKLENRYQHQLKTLNDLADTSEINVSVIQGHDGELLIWNTYGSLGKVLRDAGFTFPKVVNDIEGNGRVGFSGESYPEFDGDFIFVTYRPSRGESPETARAALEEVLPNWCDVLHACRNNQVIYLPREIASSATYDSLFALTEIVGSHVVGRSFTPFEKSE</sequence>
<comment type="subcellular location">
    <subcellularLocation>
        <location evidence="1">Cell envelope</location>
    </subcellularLocation>
</comment>
<dbReference type="Gene3D" id="3.40.50.1980">
    <property type="entry name" value="Nitrogenase molybdenum iron protein domain"/>
    <property type="match status" value="2"/>
</dbReference>
<keyword evidence="4" id="KW-0406">Ion transport</keyword>
<evidence type="ECO:0000256" key="3">
    <source>
        <dbReference type="ARBA" id="ARBA00022448"/>
    </source>
</evidence>
<keyword evidence="4" id="KW-0408">Iron</keyword>
<evidence type="ECO:0000256" key="5">
    <source>
        <dbReference type="ARBA" id="ARBA00022729"/>
    </source>
</evidence>
<dbReference type="AlphaFoldDB" id="A0A2R4MFN5"/>
<feature type="domain" description="Fe/B12 periplasmic-binding" evidence="8">
    <location>
        <begin position="56"/>
        <end position="325"/>
    </location>
</feature>
<comment type="similarity">
    <text evidence="2">Belongs to the bacterial solute-binding protein 8 family.</text>
</comment>
<dbReference type="PANTHER" id="PTHR30532:SF1">
    <property type="entry name" value="IRON(3+)-HYDROXAMATE-BINDING PROTEIN FHUD"/>
    <property type="match status" value="1"/>
</dbReference>
<feature type="chain" id="PRO_5015310783" description="Fe/B12 periplasmic-binding domain-containing protein" evidence="7">
    <location>
        <begin position="28"/>
        <end position="333"/>
    </location>
</feature>
<keyword evidence="3" id="KW-0813">Transport</keyword>
<keyword evidence="10" id="KW-1185">Reference proteome</keyword>
<dbReference type="InterPro" id="IPR051313">
    <property type="entry name" value="Bact_iron-sidero_bind"/>
</dbReference>
<evidence type="ECO:0000256" key="6">
    <source>
        <dbReference type="SAM" id="Coils"/>
    </source>
</evidence>
<dbReference type="Proteomes" id="UP000258927">
    <property type="component" value="Chromosome"/>
</dbReference>
<dbReference type="Pfam" id="PF01497">
    <property type="entry name" value="Peripla_BP_2"/>
    <property type="match status" value="1"/>
</dbReference>
<evidence type="ECO:0000256" key="1">
    <source>
        <dbReference type="ARBA" id="ARBA00004196"/>
    </source>
</evidence>
<reference evidence="9 10" key="1">
    <citation type="submission" date="2017-05" db="EMBL/GenBank/DDBJ databases">
        <title>Genome Analysis of Maritalea myrionectae HL2708#5.</title>
        <authorList>
            <consortium name="Cotde Inc.-PKNU"/>
            <person name="Jang D."/>
            <person name="Oh H.-M."/>
        </authorList>
    </citation>
    <scope>NUCLEOTIDE SEQUENCE [LARGE SCALE GENOMIC DNA]</scope>
    <source>
        <strain evidence="9 10">HL2708#5</strain>
    </source>
</reference>
<protein>
    <recommendedName>
        <fullName evidence="8">Fe/B12 periplasmic-binding domain-containing protein</fullName>
    </recommendedName>
</protein>
<dbReference type="InterPro" id="IPR002491">
    <property type="entry name" value="ABC_transptr_periplasmic_BD"/>
</dbReference>